<dbReference type="PANTHER" id="PTHR35332:SF2">
    <property type="entry name" value="REGULATION OF ENOLASE PROTEIN 1"/>
    <property type="match status" value="1"/>
</dbReference>
<keyword evidence="3" id="KW-1185">Reference proteome</keyword>
<reference evidence="2" key="1">
    <citation type="submission" date="2022-07" db="EMBL/GenBank/DDBJ databases">
        <title>Fungi with potential for degradation of polypropylene.</title>
        <authorList>
            <person name="Gostincar C."/>
        </authorList>
    </citation>
    <scope>NUCLEOTIDE SEQUENCE</scope>
    <source>
        <strain evidence="2">EXF-13287</strain>
    </source>
</reference>
<evidence type="ECO:0000256" key="1">
    <source>
        <dbReference type="SAM" id="MobiDB-lite"/>
    </source>
</evidence>
<proteinExistence type="predicted"/>
<dbReference type="PANTHER" id="PTHR35332">
    <property type="entry name" value="REGULATION OF ENOLASE PROTEIN 1"/>
    <property type="match status" value="1"/>
</dbReference>
<dbReference type="EMBL" id="JANBVN010000019">
    <property type="protein sequence ID" value="KAJ9161735.1"/>
    <property type="molecule type" value="Genomic_DNA"/>
</dbReference>
<evidence type="ECO:0000313" key="3">
    <source>
        <dbReference type="Proteomes" id="UP001174691"/>
    </source>
</evidence>
<feature type="region of interest" description="Disordered" evidence="1">
    <location>
        <begin position="1"/>
        <end position="39"/>
    </location>
</feature>
<name>A0AA38VZJ3_9PEZI</name>
<evidence type="ECO:0000313" key="2">
    <source>
        <dbReference type="EMBL" id="KAJ9161735.1"/>
    </source>
</evidence>
<sequence>MSNSFSISAAPGTDVWRKPPSTDVYNAPTHPPPDAQHTGPLSSFLSARISFSFPFLTAAQYDQGGLLLSFRRKASSSSPPSSSPPPKWIKTGVEFYNSAPRLSTVSCDTWADWSVGDRSPDDSSDGGTDTVWTTVSVEKQGDHHGPSFWVFRVLGDGTKVPLREITWIYGGGEEEVGRWELAVEALAARPDKEVREELVVEFRDFEVLWAT</sequence>
<organism evidence="2 3">
    <name type="scientific">Coniochaeta hoffmannii</name>
    <dbReference type="NCBI Taxonomy" id="91930"/>
    <lineage>
        <taxon>Eukaryota</taxon>
        <taxon>Fungi</taxon>
        <taxon>Dikarya</taxon>
        <taxon>Ascomycota</taxon>
        <taxon>Pezizomycotina</taxon>
        <taxon>Sordariomycetes</taxon>
        <taxon>Sordariomycetidae</taxon>
        <taxon>Coniochaetales</taxon>
        <taxon>Coniochaetaceae</taxon>
        <taxon>Coniochaeta</taxon>
    </lineage>
</organism>
<dbReference type="Gene3D" id="2.60.120.200">
    <property type="match status" value="1"/>
</dbReference>
<gene>
    <name evidence="2" type="ORF">NKR19_g1985</name>
</gene>
<protein>
    <submittedName>
        <fullName evidence="2">Uncharacterized protein</fullName>
    </submittedName>
</protein>
<dbReference type="AlphaFoldDB" id="A0AA38VZJ3"/>
<comment type="caution">
    <text evidence="2">The sequence shown here is derived from an EMBL/GenBank/DDBJ whole genome shotgun (WGS) entry which is preliminary data.</text>
</comment>
<dbReference type="InterPro" id="IPR009784">
    <property type="entry name" value="DUF1349"/>
</dbReference>
<accession>A0AA38VZJ3</accession>
<dbReference type="Pfam" id="PF07081">
    <property type="entry name" value="DUF1349"/>
    <property type="match status" value="1"/>
</dbReference>
<dbReference type="Proteomes" id="UP001174691">
    <property type="component" value="Unassembled WGS sequence"/>
</dbReference>